<dbReference type="PANTHER" id="PTHR31100:SF69">
    <property type="entry name" value="AT-HOOK MOTIF NUCLEAR-LOCALIZED PROTEIN 17-RELATED"/>
    <property type="match status" value="1"/>
</dbReference>
<accession>A0ABD1RGW1</accession>
<keyword evidence="2" id="KW-0238">DNA-binding</keyword>
<evidence type="ECO:0000313" key="6">
    <source>
        <dbReference type="Proteomes" id="UP001604277"/>
    </source>
</evidence>
<dbReference type="SUPFAM" id="SSF117856">
    <property type="entry name" value="AF0104/ALDC/Ptd012-like"/>
    <property type="match status" value="1"/>
</dbReference>
<evidence type="ECO:0000256" key="1">
    <source>
        <dbReference type="ARBA" id="ARBA00023015"/>
    </source>
</evidence>
<dbReference type="CDD" id="cd11378">
    <property type="entry name" value="DUF296"/>
    <property type="match status" value="1"/>
</dbReference>
<dbReference type="Gene3D" id="3.30.1330.80">
    <property type="entry name" value="Hypothetical protein, similar to alpha- acetolactate decarboxylase, domain 2"/>
    <property type="match status" value="1"/>
</dbReference>
<dbReference type="InterPro" id="IPR014476">
    <property type="entry name" value="AHL15-29"/>
</dbReference>
<keyword evidence="6" id="KW-1185">Reference proteome</keyword>
<dbReference type="GO" id="GO:0003677">
    <property type="term" value="F:DNA binding"/>
    <property type="evidence" value="ECO:0007669"/>
    <property type="project" value="UniProtKB-KW"/>
</dbReference>
<gene>
    <name evidence="5" type="ORF">Fot_40957</name>
</gene>
<reference evidence="6" key="1">
    <citation type="submission" date="2024-07" db="EMBL/GenBank/DDBJ databases">
        <title>Two chromosome-level genome assemblies of Korean endemic species Abeliophyllum distichum and Forsythia ovata (Oleaceae).</title>
        <authorList>
            <person name="Jang H."/>
        </authorList>
    </citation>
    <scope>NUCLEOTIDE SEQUENCE [LARGE SCALE GENOMIC DNA]</scope>
</reference>
<proteinExistence type="predicted"/>
<evidence type="ECO:0000259" key="4">
    <source>
        <dbReference type="PROSITE" id="PS51742"/>
    </source>
</evidence>
<dbReference type="Proteomes" id="UP001604277">
    <property type="component" value="Unassembled WGS sequence"/>
</dbReference>
<evidence type="ECO:0000256" key="2">
    <source>
        <dbReference type="ARBA" id="ARBA00023125"/>
    </source>
</evidence>
<dbReference type="PROSITE" id="PS51742">
    <property type="entry name" value="PPC"/>
    <property type="match status" value="1"/>
</dbReference>
<feature type="domain" description="PPC" evidence="4">
    <location>
        <begin position="1"/>
        <end position="127"/>
    </location>
</feature>
<name>A0ABD1RGW1_9LAMI</name>
<evidence type="ECO:0000256" key="3">
    <source>
        <dbReference type="ARBA" id="ARBA00023163"/>
    </source>
</evidence>
<dbReference type="PANTHER" id="PTHR31100">
    <property type="entry name" value="AT-HOOK MOTIF NUCLEAR-LOCALIZED PROTEIN 15"/>
    <property type="match status" value="1"/>
</dbReference>
<organism evidence="5 6">
    <name type="scientific">Forsythia ovata</name>
    <dbReference type="NCBI Taxonomy" id="205694"/>
    <lineage>
        <taxon>Eukaryota</taxon>
        <taxon>Viridiplantae</taxon>
        <taxon>Streptophyta</taxon>
        <taxon>Embryophyta</taxon>
        <taxon>Tracheophyta</taxon>
        <taxon>Spermatophyta</taxon>
        <taxon>Magnoliopsida</taxon>
        <taxon>eudicotyledons</taxon>
        <taxon>Gunneridae</taxon>
        <taxon>Pentapetalae</taxon>
        <taxon>asterids</taxon>
        <taxon>lamiids</taxon>
        <taxon>Lamiales</taxon>
        <taxon>Oleaceae</taxon>
        <taxon>Forsythieae</taxon>
        <taxon>Forsythia</taxon>
    </lineage>
</organism>
<protein>
    <submittedName>
        <fullName evidence="5">AT-hook motif nuclear-localized protein 17</fullName>
    </submittedName>
</protein>
<dbReference type="InterPro" id="IPR005175">
    <property type="entry name" value="PPC_dom"/>
</dbReference>
<comment type="caution">
    <text evidence="5">The sequence shown here is derived from an EMBL/GenBank/DDBJ whole genome shotgun (WGS) entry which is preliminary data.</text>
</comment>
<dbReference type="Pfam" id="PF03479">
    <property type="entry name" value="PCC"/>
    <property type="match status" value="1"/>
</dbReference>
<dbReference type="EMBL" id="JBFOLJ010000012">
    <property type="protein sequence ID" value="KAL2487665.1"/>
    <property type="molecule type" value="Genomic_DNA"/>
</dbReference>
<keyword evidence="1" id="KW-0805">Transcription regulation</keyword>
<keyword evidence="3" id="KW-0804">Transcription</keyword>
<evidence type="ECO:0000313" key="5">
    <source>
        <dbReference type="EMBL" id="KAL2487665.1"/>
    </source>
</evidence>
<sequence>MSPYVFKISDNTDIVEAITRFCRKQNTGLCILNGNEVVANVTIKQPSTTPAVVVTFHGFSILSIFTTILPGNISVMNDSFKISLAWPQGHVVCRLMIELLFSAGTIYPMAATFNSPSFQKLPLEDEQ</sequence>
<dbReference type="AlphaFoldDB" id="A0ABD1RGW1"/>